<dbReference type="PROSITE" id="PS50011">
    <property type="entry name" value="PROTEIN_KINASE_DOM"/>
    <property type="match status" value="1"/>
</dbReference>
<dbReference type="SMART" id="SM00220">
    <property type="entry name" value="S_TKc"/>
    <property type="match status" value="1"/>
</dbReference>
<dbReference type="InterPro" id="IPR057380">
    <property type="entry name" value="UBA_SIK1/2/3"/>
</dbReference>
<dbReference type="InterPro" id="IPR017441">
    <property type="entry name" value="Protein_kinase_ATP_BS"/>
</dbReference>
<dbReference type="InterPro" id="IPR011009">
    <property type="entry name" value="Kinase-like_dom_sf"/>
</dbReference>
<dbReference type="Proteomes" id="UP001558613">
    <property type="component" value="Unassembled WGS sequence"/>
</dbReference>
<dbReference type="CDD" id="cd14071">
    <property type="entry name" value="STKc_SIK"/>
    <property type="match status" value="1"/>
</dbReference>
<feature type="region of interest" description="Disordered" evidence="5">
    <location>
        <begin position="787"/>
        <end position="825"/>
    </location>
</feature>
<sequence length="1074" mass="119858">MKTTDITNVSSESSAGEDVGSDCFVRVRKQDLEKLEAEVRTLRELMPKVINSDFIDTIHKGRSLDAFKERSEREQQQQREDCLQIRSRLDVALSECQRERQEKLVLKQQLWECREELQQQKAFCTDLGTATCTLLWSASQREEAVRDIVADGKLEPFLSIAGQTLETFIKFLNDEAKPQQSYNSKEHHLVLAVAGVVTNIAAVSCGRDFLSTSAHILLNTLLQLLYLMKPGVFPKLKVLMLMALYNITISVNGLKLISENPGLLPLLCTLLEEDYIGLSNPVTYIETISPSPTDPDPEVCLQSLRLLQSLLLEREVMSHMTTDFLTSFPLSRIHHLASSGHPALKQTAQETLEDLASFTNTQTKDSEKQELNKNGLSSAPQKSFFVTMVILSEEKAASQSGRPLQVGFYEIIKTLGKGNFAVVKLARHKVTKTEVAIKIIDKTRLGESDLKKIKREVQIMKLLKHPHIIKLYQVMETKDMLYIVTEFAKNGEMFDYLTSVGHLSEAEARCKFWQILDAVEYCHKHHIVHRDLKAENLLLDINMNIKLADFGFGNFYIPGKSLSTWCGSPPYAAPEVFEGKEYEGPSLDVWSLGVLLYILVCGTLPFDGTTLPALRRRVTDGRFRVPFFMSQDCESLIRRMLAVDPAKRFSVAQIKQHRWMQADPSAICQSPSSSSCPESHLQQETYNEAVLNIMQTVGIDRKKTVESLQNSSFNHFSAIYCLLLERVMKHQALQQNKLGSEWLKEPSHTPQGTALPLEDDLSTLEYTCSTSAACQLETTVYQESQVGHVKKEEKEDQAPVSSVESKKSQRHTPPGASASQNLPSIVIDRVDDSTSDSCQRCLPYASTSSSFTTLCTPLEICTDTSGHITQGLHPYSLGHSVTHSSALGHQSYLPLPNFQEGRRSSDTSIIQAVKAFPTHLRKNVHIKGQSSWNERKGPVLCTCVLDNSTQSSSTSMILTNSPCFPVEHHNDVLGNVLKNKRLFPSSCHQRQQQLLSVLSAHSSDHVKDGAGLESQSFSSPPQQQKKTISHSTCSLNFQLPPQSALQDSLCSLSCSSSNVASAAQLLETRLQISP</sequence>
<dbReference type="EMBL" id="JAYMGO010000001">
    <property type="protein sequence ID" value="KAL1282306.1"/>
    <property type="molecule type" value="Genomic_DNA"/>
</dbReference>
<protein>
    <recommendedName>
        <fullName evidence="6">Protein kinase domain-containing protein</fullName>
    </recommendedName>
</protein>
<evidence type="ECO:0000313" key="7">
    <source>
        <dbReference type="EMBL" id="KAL1282306.1"/>
    </source>
</evidence>
<dbReference type="PANTHER" id="PTHR15434:SF2">
    <property type="entry name" value="HEAT SHOCK FACTOR 2-BINDING PROTEIN"/>
    <property type="match status" value="1"/>
</dbReference>
<dbReference type="Pfam" id="PF23312">
    <property type="entry name" value="UBA_SIK3"/>
    <property type="match status" value="1"/>
</dbReference>
<dbReference type="InterPro" id="IPR011989">
    <property type="entry name" value="ARM-like"/>
</dbReference>
<dbReference type="InterPro" id="IPR034672">
    <property type="entry name" value="SIK"/>
</dbReference>
<evidence type="ECO:0000259" key="6">
    <source>
        <dbReference type="PROSITE" id="PS50011"/>
    </source>
</evidence>
<dbReference type="PROSITE" id="PS00108">
    <property type="entry name" value="PROTEIN_KINASE_ST"/>
    <property type="match status" value="1"/>
</dbReference>
<keyword evidence="8" id="KW-1185">Reference proteome</keyword>
<feature type="compositionally biased region" description="Low complexity" evidence="5">
    <location>
        <begin position="1014"/>
        <end position="1024"/>
    </location>
</feature>
<dbReference type="SUPFAM" id="SSF48371">
    <property type="entry name" value="ARM repeat"/>
    <property type="match status" value="1"/>
</dbReference>
<dbReference type="PANTHER" id="PTHR15434">
    <property type="entry name" value="HEAT SHOCK FACTOR 2-BINDING PROTEIN"/>
    <property type="match status" value="1"/>
</dbReference>
<dbReference type="Pfam" id="PF00069">
    <property type="entry name" value="Pkinase"/>
    <property type="match status" value="1"/>
</dbReference>
<evidence type="ECO:0000256" key="2">
    <source>
        <dbReference type="ARBA" id="ARBA00022840"/>
    </source>
</evidence>
<organism evidence="7 8">
    <name type="scientific">Cirrhinus molitorella</name>
    <name type="common">mud carp</name>
    <dbReference type="NCBI Taxonomy" id="172907"/>
    <lineage>
        <taxon>Eukaryota</taxon>
        <taxon>Metazoa</taxon>
        <taxon>Chordata</taxon>
        <taxon>Craniata</taxon>
        <taxon>Vertebrata</taxon>
        <taxon>Euteleostomi</taxon>
        <taxon>Actinopterygii</taxon>
        <taxon>Neopterygii</taxon>
        <taxon>Teleostei</taxon>
        <taxon>Ostariophysi</taxon>
        <taxon>Cypriniformes</taxon>
        <taxon>Cyprinidae</taxon>
        <taxon>Labeoninae</taxon>
        <taxon>Labeonini</taxon>
        <taxon>Cirrhinus</taxon>
    </lineage>
</organism>
<dbReference type="InterPro" id="IPR000719">
    <property type="entry name" value="Prot_kinase_dom"/>
</dbReference>
<feature type="domain" description="Protein kinase" evidence="6">
    <location>
        <begin position="409"/>
        <end position="660"/>
    </location>
</feature>
<accession>A0ABR3P0H6</accession>
<feature type="binding site" evidence="3">
    <location>
        <position position="438"/>
    </location>
    <ligand>
        <name>ATP</name>
        <dbReference type="ChEBI" id="CHEBI:30616"/>
    </ligand>
</feature>
<reference evidence="7 8" key="1">
    <citation type="submission" date="2023-09" db="EMBL/GenBank/DDBJ databases">
        <authorList>
            <person name="Wang M."/>
        </authorList>
    </citation>
    <scope>NUCLEOTIDE SEQUENCE [LARGE SCALE GENOMIC DNA]</scope>
    <source>
        <strain evidence="7">GT-2023</strain>
        <tissue evidence="7">Liver</tissue>
    </source>
</reference>
<feature type="coiled-coil region" evidence="4">
    <location>
        <begin position="25"/>
        <end position="52"/>
    </location>
</feature>
<dbReference type="InterPro" id="IPR039584">
    <property type="entry name" value="HSF2BP"/>
</dbReference>
<dbReference type="Gene3D" id="1.25.10.10">
    <property type="entry name" value="Leucine-rich Repeat Variant"/>
    <property type="match status" value="1"/>
</dbReference>
<dbReference type="InterPro" id="IPR016024">
    <property type="entry name" value="ARM-type_fold"/>
</dbReference>
<evidence type="ECO:0000256" key="1">
    <source>
        <dbReference type="ARBA" id="ARBA00022741"/>
    </source>
</evidence>
<dbReference type="SUPFAM" id="SSF56112">
    <property type="entry name" value="Protein kinase-like (PK-like)"/>
    <property type="match status" value="1"/>
</dbReference>
<evidence type="ECO:0000313" key="8">
    <source>
        <dbReference type="Proteomes" id="UP001558613"/>
    </source>
</evidence>
<feature type="region of interest" description="Disordered" evidence="5">
    <location>
        <begin position="1006"/>
        <end position="1025"/>
    </location>
</feature>
<proteinExistence type="predicted"/>
<evidence type="ECO:0000256" key="5">
    <source>
        <dbReference type="SAM" id="MobiDB-lite"/>
    </source>
</evidence>
<dbReference type="InterPro" id="IPR008271">
    <property type="entry name" value="Ser/Thr_kinase_AS"/>
</dbReference>
<evidence type="ECO:0000256" key="4">
    <source>
        <dbReference type="SAM" id="Coils"/>
    </source>
</evidence>
<name>A0ABR3P0H6_9TELE</name>
<keyword evidence="1 3" id="KW-0547">Nucleotide-binding</keyword>
<dbReference type="Gene3D" id="1.10.510.10">
    <property type="entry name" value="Transferase(Phosphotransferase) domain 1"/>
    <property type="match status" value="1"/>
</dbReference>
<gene>
    <name evidence="7" type="ORF">QQF64_001109</name>
</gene>
<keyword evidence="2 3" id="KW-0067">ATP-binding</keyword>
<keyword evidence="4" id="KW-0175">Coiled coil</keyword>
<evidence type="ECO:0000256" key="3">
    <source>
        <dbReference type="PROSITE-ProRule" id="PRU10141"/>
    </source>
</evidence>
<dbReference type="PROSITE" id="PS00107">
    <property type="entry name" value="PROTEIN_KINASE_ATP"/>
    <property type="match status" value="1"/>
</dbReference>
<comment type="caution">
    <text evidence="7">The sequence shown here is derived from an EMBL/GenBank/DDBJ whole genome shotgun (WGS) entry which is preliminary data.</text>
</comment>